<name>A0A7R8UCN0_HERIL</name>
<feature type="chain" id="PRO_5030688693" description="UDP-glucuronosyltransferase" evidence="5">
    <location>
        <begin position="23"/>
        <end position="527"/>
    </location>
</feature>
<gene>
    <name evidence="6" type="ORF">HERILL_LOCUS1532</name>
</gene>
<dbReference type="PANTHER" id="PTHR48043">
    <property type="entry name" value="EG:EG0003.4 PROTEIN-RELATED"/>
    <property type="match status" value="1"/>
</dbReference>
<dbReference type="InParanoid" id="A0A7R8UCN0"/>
<dbReference type="OrthoDB" id="5835829at2759"/>
<dbReference type="InterPro" id="IPR002213">
    <property type="entry name" value="UDP_glucos_trans"/>
</dbReference>
<comment type="similarity">
    <text evidence="1">Belongs to the UDP-glycosyltransferase family.</text>
</comment>
<dbReference type="FunFam" id="3.40.50.2000:FF:000050">
    <property type="entry name" value="UDP-glucuronosyltransferase"/>
    <property type="match status" value="1"/>
</dbReference>
<dbReference type="Proteomes" id="UP000594454">
    <property type="component" value="Chromosome 1"/>
</dbReference>
<dbReference type="GO" id="GO:0008194">
    <property type="term" value="F:UDP-glycosyltransferase activity"/>
    <property type="evidence" value="ECO:0007669"/>
    <property type="project" value="InterPro"/>
</dbReference>
<dbReference type="Gene3D" id="3.40.50.2000">
    <property type="entry name" value="Glycogen Phosphorylase B"/>
    <property type="match status" value="2"/>
</dbReference>
<evidence type="ECO:0000256" key="2">
    <source>
        <dbReference type="ARBA" id="ARBA00022676"/>
    </source>
</evidence>
<evidence type="ECO:0008006" key="8">
    <source>
        <dbReference type="Google" id="ProtNLM"/>
    </source>
</evidence>
<reference evidence="6 7" key="1">
    <citation type="submission" date="2020-11" db="EMBL/GenBank/DDBJ databases">
        <authorList>
            <person name="Wallbank WR R."/>
            <person name="Pardo Diaz C."/>
            <person name="Kozak K."/>
            <person name="Martin S."/>
            <person name="Jiggins C."/>
            <person name="Moest M."/>
            <person name="Warren A I."/>
            <person name="Generalovic N T."/>
            <person name="Byers J.R.P. K."/>
            <person name="Montejo-Kovacevich G."/>
            <person name="Yen C E."/>
        </authorList>
    </citation>
    <scope>NUCLEOTIDE SEQUENCE [LARGE SCALE GENOMIC DNA]</scope>
</reference>
<keyword evidence="4" id="KW-1133">Transmembrane helix</keyword>
<keyword evidence="4" id="KW-0472">Membrane</keyword>
<keyword evidence="2" id="KW-0328">Glycosyltransferase</keyword>
<evidence type="ECO:0000313" key="6">
    <source>
        <dbReference type="EMBL" id="CAD7078252.1"/>
    </source>
</evidence>
<keyword evidence="7" id="KW-1185">Reference proteome</keyword>
<keyword evidence="3" id="KW-0808">Transferase</keyword>
<sequence length="527" mass="60721">MGNTLRLVFVFIFASLIVKSESAKILGLFATFGRSHLIIDEAVMQPLIDRGHDVTIVTTLPLHSPIKGCRHIQLNVPPPPKNLRSGANMESGKFTNMWQNYKKFMEFSLQYGNRTLNDPAMRQLMSEEVFDLVILDVYFNTFQIGLAAHFKCPFVFIIMQRPIKLFGDLVGNPLELTYVPNVIMGNIQPMSFLNRVKNVLATFVGEYASAWYLNYRMEEFYNYNFPSGRFPSYKEMIRNISLILTCSHFSEGTVRPNVPAVIEIAGIQAKSKPYPLPKDIKEFLDSAKDGAVYFSLGSNIRSVDMNLEKIKILYKVLSELKQRVIWKWEEGAPPGRASNILFKQWFPQDDILAHPNVKLFITHGGHGSVVESKYHGVPMVGIPLFSDQFSNVNDVVKAGYGLSLRIEEITVEKFRSTVEEVLYNPTYRIKLQEFSRIYRDRPMSPKDTAAYWIEYVIRHRGAKHMQSPAVHMNFIQLYGLDVFAFLFVILYVVFKVLFFVFRKVVHLLFGRKYKNQKQDSNKQKKNQ</sequence>
<dbReference type="Pfam" id="PF00201">
    <property type="entry name" value="UDPGT"/>
    <property type="match status" value="1"/>
</dbReference>
<dbReference type="FunCoup" id="A0A7R8UCN0">
    <property type="interactions" value="195"/>
</dbReference>
<dbReference type="InterPro" id="IPR050271">
    <property type="entry name" value="UDP-glycosyltransferase"/>
</dbReference>
<keyword evidence="5" id="KW-0732">Signal</keyword>
<keyword evidence="4" id="KW-0812">Transmembrane</keyword>
<evidence type="ECO:0000313" key="7">
    <source>
        <dbReference type="Proteomes" id="UP000594454"/>
    </source>
</evidence>
<dbReference type="SUPFAM" id="SSF53756">
    <property type="entry name" value="UDP-Glycosyltransferase/glycogen phosphorylase"/>
    <property type="match status" value="1"/>
</dbReference>
<dbReference type="PANTHER" id="PTHR48043:SF159">
    <property type="entry name" value="EG:EG0003.4 PROTEIN-RELATED"/>
    <property type="match status" value="1"/>
</dbReference>
<feature type="transmembrane region" description="Helical" evidence="4">
    <location>
        <begin position="477"/>
        <end position="501"/>
    </location>
</feature>
<dbReference type="OMA" id="THEHGAM"/>
<accession>A0A7R8UCN0</accession>
<evidence type="ECO:0000256" key="5">
    <source>
        <dbReference type="SAM" id="SignalP"/>
    </source>
</evidence>
<dbReference type="SMR" id="A0A7R8UCN0"/>
<proteinExistence type="inferred from homology"/>
<evidence type="ECO:0000256" key="1">
    <source>
        <dbReference type="ARBA" id="ARBA00009995"/>
    </source>
</evidence>
<protein>
    <recommendedName>
        <fullName evidence="8">UDP-glucuronosyltransferase</fullName>
    </recommendedName>
</protein>
<dbReference type="CDD" id="cd03784">
    <property type="entry name" value="GT1_Gtf-like"/>
    <property type="match status" value="1"/>
</dbReference>
<feature type="signal peptide" evidence="5">
    <location>
        <begin position="1"/>
        <end position="22"/>
    </location>
</feature>
<organism evidence="6 7">
    <name type="scientific">Hermetia illucens</name>
    <name type="common">Black soldier fly</name>
    <dbReference type="NCBI Taxonomy" id="343691"/>
    <lineage>
        <taxon>Eukaryota</taxon>
        <taxon>Metazoa</taxon>
        <taxon>Ecdysozoa</taxon>
        <taxon>Arthropoda</taxon>
        <taxon>Hexapoda</taxon>
        <taxon>Insecta</taxon>
        <taxon>Pterygota</taxon>
        <taxon>Neoptera</taxon>
        <taxon>Endopterygota</taxon>
        <taxon>Diptera</taxon>
        <taxon>Brachycera</taxon>
        <taxon>Stratiomyomorpha</taxon>
        <taxon>Stratiomyidae</taxon>
        <taxon>Hermetiinae</taxon>
        <taxon>Hermetia</taxon>
    </lineage>
</organism>
<dbReference type="EMBL" id="LR899009">
    <property type="protein sequence ID" value="CAD7078252.1"/>
    <property type="molecule type" value="Genomic_DNA"/>
</dbReference>
<evidence type="ECO:0000256" key="3">
    <source>
        <dbReference type="ARBA" id="ARBA00022679"/>
    </source>
</evidence>
<dbReference type="AlphaFoldDB" id="A0A7R8UCN0"/>
<evidence type="ECO:0000256" key="4">
    <source>
        <dbReference type="SAM" id="Phobius"/>
    </source>
</evidence>